<dbReference type="AlphaFoldDB" id="A0A381NSW3"/>
<proteinExistence type="predicted"/>
<sequence length="556" mass="56965">MGLRPSAIARILSCSVLLALTACNAEQVTAPTTPTSITIDPPGLSLTALNQEGRLTATVRDENGGLKEEAPVTWTTSDRNIVAVFAALGLVTSRGEGTATITATSCSGNCSATATVTVNQEAESVALSDSTLIFSEAGVTVQLTAKSVDVEGYPVAGDTVTWSSSDVGVATVSSTGLVTSVATGTADITASSGSASATASVTVTQWSSISAGVFHTCSKLGEGAYCWGENLSGQLGDAATSSYRSVATHVVGPPNTWQSVSARYDHSCGFAPSGEGYCWGENSRGQIGNGDTTDVSVPTAMAGTGSWGSISAGWYHSCGVAPSGEGYCWGENPQGQLGNGDSIDVWTPTPVGGSHTWASISAGGNFSCGVTTSGEGYCWGYNYWRQLGDGTRTNRSVPTAVSGGHTWASISTGRYHSCGVTTSGDGYCWGYGNYGRLGNGSTAHRSVPTLVSGAHTWASIAAGNRYHTCGVTTSGEGYCWGRNRYGQLGDGATSNRLIPTLISGEHVWESISTGGYHACGLTVGGGAYCWGRDNYGQLGNGLALDSRVPIKIFMPS</sequence>
<dbReference type="Pfam" id="PF02368">
    <property type="entry name" value="Big_2"/>
    <property type="match status" value="2"/>
</dbReference>
<name>A0A381NSW3_9ZZZZ</name>
<feature type="domain" description="BIG2" evidence="1">
    <location>
        <begin position="121"/>
        <end position="202"/>
    </location>
</feature>
<dbReference type="InterPro" id="IPR009091">
    <property type="entry name" value="RCC1/BLIP-II"/>
</dbReference>
<dbReference type="InterPro" id="IPR051553">
    <property type="entry name" value="Ran_GTPase-activating"/>
</dbReference>
<dbReference type="InterPro" id="IPR008964">
    <property type="entry name" value="Invasin/intimin_cell_adhesion"/>
</dbReference>
<dbReference type="EMBL" id="UINC01000576">
    <property type="protein sequence ID" value="SUZ57736.1"/>
    <property type="molecule type" value="Genomic_DNA"/>
</dbReference>
<organism evidence="2">
    <name type="scientific">marine metagenome</name>
    <dbReference type="NCBI Taxonomy" id="408172"/>
    <lineage>
        <taxon>unclassified sequences</taxon>
        <taxon>metagenomes</taxon>
        <taxon>ecological metagenomes</taxon>
    </lineage>
</organism>
<evidence type="ECO:0000313" key="2">
    <source>
        <dbReference type="EMBL" id="SUZ57736.1"/>
    </source>
</evidence>
<dbReference type="PANTHER" id="PTHR45982:SF1">
    <property type="entry name" value="REGULATOR OF CHROMOSOME CONDENSATION"/>
    <property type="match status" value="1"/>
</dbReference>
<dbReference type="GO" id="GO:0005737">
    <property type="term" value="C:cytoplasm"/>
    <property type="evidence" value="ECO:0007669"/>
    <property type="project" value="TreeGrafter"/>
</dbReference>
<dbReference type="SUPFAM" id="SSF49373">
    <property type="entry name" value="Invasin/intimin cell-adhesion fragments"/>
    <property type="match status" value="2"/>
</dbReference>
<dbReference type="PRINTS" id="PR00633">
    <property type="entry name" value="RCCNDNSATION"/>
</dbReference>
<reference evidence="2" key="1">
    <citation type="submission" date="2018-05" db="EMBL/GenBank/DDBJ databases">
        <authorList>
            <person name="Lanie J.A."/>
            <person name="Ng W.-L."/>
            <person name="Kazmierczak K.M."/>
            <person name="Andrzejewski T.M."/>
            <person name="Davidsen T.M."/>
            <person name="Wayne K.J."/>
            <person name="Tettelin H."/>
            <person name="Glass J.I."/>
            <person name="Rusch D."/>
            <person name="Podicherti R."/>
            <person name="Tsui H.-C.T."/>
            <person name="Winkler M.E."/>
        </authorList>
    </citation>
    <scope>NUCLEOTIDE SEQUENCE</scope>
</reference>
<dbReference type="GO" id="GO:0005085">
    <property type="term" value="F:guanyl-nucleotide exchange factor activity"/>
    <property type="evidence" value="ECO:0007669"/>
    <property type="project" value="TreeGrafter"/>
</dbReference>
<dbReference type="Pfam" id="PF00415">
    <property type="entry name" value="RCC1"/>
    <property type="match status" value="6"/>
</dbReference>
<dbReference type="Gene3D" id="2.130.10.30">
    <property type="entry name" value="Regulator of chromosome condensation 1/beta-lactamase-inhibitor protein II"/>
    <property type="match status" value="2"/>
</dbReference>
<dbReference type="InterPro" id="IPR003343">
    <property type="entry name" value="Big_2"/>
</dbReference>
<dbReference type="InterPro" id="IPR000408">
    <property type="entry name" value="Reg_chr_condens"/>
</dbReference>
<dbReference type="PROSITE" id="PS51257">
    <property type="entry name" value="PROKAR_LIPOPROTEIN"/>
    <property type="match status" value="1"/>
</dbReference>
<gene>
    <name evidence="2" type="ORF">METZ01_LOCUS10590</name>
</gene>
<dbReference type="SMART" id="SM00635">
    <property type="entry name" value="BID_2"/>
    <property type="match status" value="2"/>
</dbReference>
<dbReference type="SUPFAM" id="SSF50985">
    <property type="entry name" value="RCC1/BLIP-II"/>
    <property type="match status" value="1"/>
</dbReference>
<dbReference type="Gene3D" id="2.60.40.1080">
    <property type="match status" value="1"/>
</dbReference>
<feature type="domain" description="BIG2" evidence="1">
    <location>
        <begin position="33"/>
        <end position="115"/>
    </location>
</feature>
<dbReference type="PROSITE" id="PS50012">
    <property type="entry name" value="RCC1_3"/>
    <property type="match status" value="6"/>
</dbReference>
<accession>A0A381NSW3</accession>
<dbReference type="PANTHER" id="PTHR45982">
    <property type="entry name" value="REGULATOR OF CHROMOSOME CONDENSATION"/>
    <property type="match status" value="1"/>
</dbReference>
<protein>
    <recommendedName>
        <fullName evidence="1">BIG2 domain-containing protein</fullName>
    </recommendedName>
</protein>
<evidence type="ECO:0000259" key="1">
    <source>
        <dbReference type="SMART" id="SM00635"/>
    </source>
</evidence>